<dbReference type="PANTHER" id="PTHR10476">
    <property type="entry name" value="CHARGED MULTIVESICULAR BODY PROTEIN"/>
    <property type="match status" value="1"/>
</dbReference>
<proteinExistence type="predicted"/>
<dbReference type="Proteomes" id="UP000683925">
    <property type="component" value="Unassembled WGS sequence"/>
</dbReference>
<comment type="caution">
    <text evidence="1">The sequence shown here is derived from an EMBL/GenBank/DDBJ whole genome shotgun (WGS) entry which is preliminary data.</text>
</comment>
<sequence>MGNKPPPPPQPPKTVKEMVKEFSRTIRKLQRDFNREIMRMEMQSKKLKTDLEKSVKAKEPKATQRMLAAAILRNQQYVQKYQRLDAQMNDVMFQLNSAATTETLVQVMSGMSKMMKQANSAIDVKNVQQAIEIFSIESEKQNFLQEQIGEIMNEDQDEYNDENADKYIQEVEAKIAGAGNGGGGLKQNNLIQPMQQQQQQQQVNPQENLDDLDAKLKAL</sequence>
<protein>
    <submittedName>
        <fullName evidence="1">Uncharacterized protein</fullName>
    </submittedName>
</protein>
<dbReference type="AlphaFoldDB" id="A0A8S1SCB2"/>
<dbReference type="GO" id="GO:0007034">
    <property type="term" value="P:vacuolar transport"/>
    <property type="evidence" value="ECO:0007669"/>
    <property type="project" value="InterPro"/>
</dbReference>
<dbReference type="Pfam" id="PF03357">
    <property type="entry name" value="Snf7"/>
    <property type="match status" value="1"/>
</dbReference>
<evidence type="ECO:0000313" key="2">
    <source>
        <dbReference type="Proteomes" id="UP000683925"/>
    </source>
</evidence>
<dbReference type="OrthoDB" id="10252926at2759"/>
<gene>
    <name evidence="1" type="ORF">POCTA_138.1.T0080499</name>
</gene>
<reference evidence="1" key="1">
    <citation type="submission" date="2021-01" db="EMBL/GenBank/DDBJ databases">
        <authorList>
            <consortium name="Genoscope - CEA"/>
            <person name="William W."/>
        </authorList>
    </citation>
    <scope>NUCLEOTIDE SEQUENCE</scope>
</reference>
<dbReference type="EMBL" id="CAJJDP010000007">
    <property type="protein sequence ID" value="CAD8137663.1"/>
    <property type="molecule type" value="Genomic_DNA"/>
</dbReference>
<name>A0A8S1SCB2_PAROT</name>
<dbReference type="OMA" id="EIMRMEM"/>
<keyword evidence="2" id="KW-1185">Reference proteome</keyword>
<accession>A0A8S1SCB2</accession>
<organism evidence="1 2">
    <name type="scientific">Paramecium octaurelia</name>
    <dbReference type="NCBI Taxonomy" id="43137"/>
    <lineage>
        <taxon>Eukaryota</taxon>
        <taxon>Sar</taxon>
        <taxon>Alveolata</taxon>
        <taxon>Ciliophora</taxon>
        <taxon>Intramacronucleata</taxon>
        <taxon>Oligohymenophorea</taxon>
        <taxon>Peniculida</taxon>
        <taxon>Parameciidae</taxon>
        <taxon>Paramecium</taxon>
    </lineage>
</organism>
<dbReference type="InterPro" id="IPR005024">
    <property type="entry name" value="Snf7_fam"/>
</dbReference>
<evidence type="ECO:0000313" key="1">
    <source>
        <dbReference type="EMBL" id="CAD8137663.1"/>
    </source>
</evidence>